<dbReference type="AlphaFoldDB" id="A0A2H0K9V5"/>
<name>A0A2H0K9V5_9BACT</name>
<feature type="transmembrane region" description="Helical" evidence="1">
    <location>
        <begin position="64"/>
        <end position="89"/>
    </location>
</feature>
<proteinExistence type="predicted"/>
<dbReference type="EMBL" id="PCVG01000085">
    <property type="protein sequence ID" value="PIQ68042.1"/>
    <property type="molecule type" value="Genomic_DNA"/>
</dbReference>
<sequence length="134" mass="14577">MRFITLLLLVAFMSLSLLGFTAMVSSSMDHATAPCLGSLAQNGACPPQEHTLASALFHTNALKVFSTTLPFAIAVLAVLSLSFFGFSILDRQGGLGSYTLELCARVRERIRVRTTSLFRLHKLLARFELSPSSL</sequence>
<evidence type="ECO:0000313" key="3">
    <source>
        <dbReference type="Proteomes" id="UP000229342"/>
    </source>
</evidence>
<dbReference type="Proteomes" id="UP000229342">
    <property type="component" value="Unassembled WGS sequence"/>
</dbReference>
<reference evidence="2 3" key="1">
    <citation type="submission" date="2017-09" db="EMBL/GenBank/DDBJ databases">
        <title>Depth-based differentiation of microbial function through sediment-hosted aquifers and enrichment of novel symbionts in the deep terrestrial subsurface.</title>
        <authorList>
            <person name="Probst A.J."/>
            <person name="Ladd B."/>
            <person name="Jarett J.K."/>
            <person name="Geller-Mcgrath D.E."/>
            <person name="Sieber C.M."/>
            <person name="Emerson J.B."/>
            <person name="Anantharaman K."/>
            <person name="Thomas B.C."/>
            <person name="Malmstrom R."/>
            <person name="Stieglmeier M."/>
            <person name="Klingl A."/>
            <person name="Woyke T."/>
            <person name="Ryan C.M."/>
            <person name="Banfield J.F."/>
        </authorList>
    </citation>
    <scope>NUCLEOTIDE SEQUENCE [LARGE SCALE GENOMIC DNA]</scope>
    <source>
        <strain evidence="2">CG11_big_fil_rev_8_21_14_0_20_46_11</strain>
    </source>
</reference>
<organism evidence="2 3">
    <name type="scientific">Candidatus Taylorbacteria bacterium CG11_big_fil_rev_8_21_14_0_20_46_11</name>
    <dbReference type="NCBI Taxonomy" id="1975025"/>
    <lineage>
        <taxon>Bacteria</taxon>
        <taxon>Candidatus Tayloriibacteriota</taxon>
    </lineage>
</organism>
<evidence type="ECO:0000313" key="2">
    <source>
        <dbReference type="EMBL" id="PIQ68042.1"/>
    </source>
</evidence>
<keyword evidence="1" id="KW-1133">Transmembrane helix</keyword>
<comment type="caution">
    <text evidence="2">The sequence shown here is derived from an EMBL/GenBank/DDBJ whole genome shotgun (WGS) entry which is preliminary data.</text>
</comment>
<keyword evidence="1" id="KW-0812">Transmembrane</keyword>
<protein>
    <submittedName>
        <fullName evidence="2">Uncharacterized protein</fullName>
    </submittedName>
</protein>
<evidence type="ECO:0000256" key="1">
    <source>
        <dbReference type="SAM" id="Phobius"/>
    </source>
</evidence>
<gene>
    <name evidence="2" type="ORF">COV91_06195</name>
</gene>
<keyword evidence="1" id="KW-0472">Membrane</keyword>
<accession>A0A2H0K9V5</accession>